<dbReference type="GeneTree" id="ENSGT00530000063723"/>
<dbReference type="InterPro" id="IPR045850">
    <property type="entry name" value="TRM2_met"/>
</dbReference>
<reference evidence="1" key="3">
    <citation type="submission" date="2025-09" db="UniProtKB">
        <authorList>
            <consortium name="Ensembl"/>
        </authorList>
    </citation>
    <scope>IDENTIFICATION</scope>
</reference>
<organism evidence="1 2">
    <name type="scientific">Peromyscus maniculatus bairdii</name>
    <name type="common">Prairie deer mouse</name>
    <dbReference type="NCBI Taxonomy" id="230844"/>
    <lineage>
        <taxon>Eukaryota</taxon>
        <taxon>Metazoa</taxon>
        <taxon>Chordata</taxon>
        <taxon>Craniata</taxon>
        <taxon>Vertebrata</taxon>
        <taxon>Euteleostomi</taxon>
        <taxon>Mammalia</taxon>
        <taxon>Eutheria</taxon>
        <taxon>Euarchontoglires</taxon>
        <taxon>Glires</taxon>
        <taxon>Rodentia</taxon>
        <taxon>Myomorpha</taxon>
        <taxon>Muroidea</taxon>
        <taxon>Cricetidae</taxon>
        <taxon>Neotominae</taxon>
        <taxon>Peromyscus</taxon>
    </lineage>
</organism>
<evidence type="ECO:0000313" key="2">
    <source>
        <dbReference type="Proteomes" id="UP000694547"/>
    </source>
</evidence>
<dbReference type="PANTHER" id="PTHR45904:SF1">
    <property type="entry name" value="TRNA (URACIL-5-)-METHYLTRANSFERASE HOMOLOG B"/>
    <property type="match status" value="1"/>
</dbReference>
<dbReference type="AlphaFoldDB" id="A0A8C8U0C0"/>
<keyword evidence="2" id="KW-1185">Reference proteome</keyword>
<dbReference type="PANTHER" id="PTHR45904">
    <property type="entry name" value="TRNA (URACIL-5-)-METHYLTRANSFERASE"/>
    <property type="match status" value="1"/>
</dbReference>
<accession>A0A8C8U0C0</accession>
<protein>
    <submittedName>
        <fullName evidence="1">TRM2 tRNA methyltransferase 2B</fullName>
    </submittedName>
</protein>
<name>A0A8C8U0C0_PERMB</name>
<dbReference type="Ensembl" id="ENSPEMT00000027270.2">
    <property type="protein sequence ID" value="ENSPEMP00000022900.1"/>
    <property type="gene ID" value="ENSPEMG00000020113.2"/>
</dbReference>
<evidence type="ECO:0000313" key="1">
    <source>
        <dbReference type="Ensembl" id="ENSPEMP00000022900.1"/>
    </source>
</evidence>
<dbReference type="Proteomes" id="UP000694547">
    <property type="component" value="Chromosome X"/>
</dbReference>
<reference evidence="1" key="2">
    <citation type="submission" date="2025-08" db="UniProtKB">
        <authorList>
            <consortium name="Ensembl"/>
        </authorList>
    </citation>
    <scope>IDENTIFICATION</scope>
</reference>
<dbReference type="GO" id="GO:0003723">
    <property type="term" value="F:RNA binding"/>
    <property type="evidence" value="ECO:0007669"/>
    <property type="project" value="TreeGrafter"/>
</dbReference>
<sequence>HNPRLFLSRVGFFSKSGLLPWYTTNPPDLSQSFWGRAHKGDFTSVTVRKHPSRQQYQKKQRHFSSLEDSWQERLADVVTPLWRLSYEEQLKPIINGYRNKSTFSVNRSPDGNPKTVGYYLGTWKGQLK</sequence>
<proteinExistence type="predicted"/>
<reference evidence="1 2" key="1">
    <citation type="submission" date="2018-10" db="EMBL/GenBank/DDBJ databases">
        <title>Improved assembly of the deer mouse Peromyscus maniculatus genome.</title>
        <authorList>
            <person name="Lassance J.-M."/>
            <person name="Hoekstra H.E."/>
        </authorList>
    </citation>
    <scope>NUCLEOTIDE SEQUENCE [LARGE SCALE GENOMIC DNA]</scope>
</reference>